<feature type="compositionally biased region" description="Basic and acidic residues" evidence="1">
    <location>
        <begin position="35"/>
        <end position="48"/>
    </location>
</feature>
<evidence type="ECO:0000313" key="3">
    <source>
        <dbReference type="EMBL" id="KAL1797935.1"/>
    </source>
</evidence>
<reference evidence="3 4" key="1">
    <citation type="submission" date="2024-09" db="EMBL/GenBank/DDBJ databases">
        <title>T2T genomes of carrot and Alternaria dauci and their utility for understanding host-pathogen interaction during carrot leaf blight disease.</title>
        <authorList>
            <person name="Liu W."/>
            <person name="Xu S."/>
            <person name="Ou C."/>
            <person name="Liu X."/>
            <person name="Zhuang F."/>
            <person name="Deng X.W."/>
        </authorList>
    </citation>
    <scope>NUCLEOTIDE SEQUENCE [LARGE SCALE GENOMIC DNA]</scope>
    <source>
        <strain evidence="3 4">A2016</strain>
    </source>
</reference>
<dbReference type="PANTHER" id="PTHR42080:SF1">
    <property type="entry name" value="SRR1-LIKE DOMAIN-CONTAINING PROTEIN"/>
    <property type="match status" value="1"/>
</dbReference>
<dbReference type="PANTHER" id="PTHR42080">
    <property type="entry name" value="SRR1 DOMAIN-CONTAINING PROTEIN"/>
    <property type="match status" value="1"/>
</dbReference>
<keyword evidence="4" id="KW-1185">Reference proteome</keyword>
<dbReference type="GeneID" id="96084863"/>
<dbReference type="InterPro" id="IPR012942">
    <property type="entry name" value="SRR1-like"/>
</dbReference>
<accession>A0ABR3UNN2</accession>
<dbReference type="Pfam" id="PF07985">
    <property type="entry name" value="SRR1"/>
    <property type="match status" value="1"/>
</dbReference>
<dbReference type="Proteomes" id="UP001578633">
    <property type="component" value="Chromosome 3"/>
</dbReference>
<dbReference type="RefSeq" id="XP_069308519.1">
    <property type="nucleotide sequence ID" value="XM_069450757.1"/>
</dbReference>
<feature type="domain" description="SRR1-like" evidence="2">
    <location>
        <begin position="246"/>
        <end position="407"/>
    </location>
</feature>
<evidence type="ECO:0000256" key="1">
    <source>
        <dbReference type="SAM" id="MobiDB-lite"/>
    </source>
</evidence>
<dbReference type="EMBL" id="JBHGVX010000003">
    <property type="protein sequence ID" value="KAL1797935.1"/>
    <property type="molecule type" value="Genomic_DNA"/>
</dbReference>
<organism evidence="3 4">
    <name type="scientific">Alternaria dauci</name>
    <dbReference type="NCBI Taxonomy" id="48095"/>
    <lineage>
        <taxon>Eukaryota</taxon>
        <taxon>Fungi</taxon>
        <taxon>Dikarya</taxon>
        <taxon>Ascomycota</taxon>
        <taxon>Pezizomycotina</taxon>
        <taxon>Dothideomycetes</taxon>
        <taxon>Pleosporomycetidae</taxon>
        <taxon>Pleosporales</taxon>
        <taxon>Pleosporineae</taxon>
        <taxon>Pleosporaceae</taxon>
        <taxon>Alternaria</taxon>
        <taxon>Alternaria sect. Porri</taxon>
    </lineage>
</organism>
<feature type="region of interest" description="Disordered" evidence="1">
    <location>
        <begin position="1"/>
        <end position="79"/>
    </location>
</feature>
<evidence type="ECO:0000259" key="2">
    <source>
        <dbReference type="Pfam" id="PF07985"/>
    </source>
</evidence>
<protein>
    <recommendedName>
        <fullName evidence="2">SRR1-like domain-containing protein</fullName>
    </recommendedName>
</protein>
<comment type="caution">
    <text evidence="3">The sequence shown here is derived from an EMBL/GenBank/DDBJ whole genome shotgun (WGS) entry which is preliminary data.</text>
</comment>
<proteinExistence type="predicted"/>
<feature type="compositionally biased region" description="Acidic residues" evidence="1">
    <location>
        <begin position="56"/>
        <end position="79"/>
    </location>
</feature>
<name>A0ABR3UNN2_9PLEO</name>
<sequence length="460" mass="53663">MNNPQKSVHMSSTSPERISVDLTSGIVDRLQNLSVEEHSSDDGDDSKKTQIFASVDDSDDYDDYEEEEDDDDDDEEEEDLEPVYGYHVDLIAQEHQHNCRPIYTRKLLNDIKSFADRIRKELSVAPDQRQLQSIYAYGLNQNHYRIWQLDNNSRSNYLQVEYLSRVEMHSEFQHRFGKHSDQIKVLRKYNEDHENDCIDTPYTFITFDRQYLNQHRDIAKMREYWAAMTHTRGLWKESSARRKLREDFQGLAKSCAPITQVVCFGLGALNLKKNWYHSAIQHMAVFTIIHTLNEFYRQTEPNRPATKLLLQDPNYKIKDHHILQKLTGDANNVAFVNDPDGLLAIDAGTLVVTAYLPVQMPLVQIIADLFSEDPTQGPAAIICDIMTIDVEKRDYSWSDRSSPATARFLTNHYEKVEDGFDEHGLDDELMEDAYGNDWKENNRFYWLNQMDLWVRKTGTD</sequence>
<gene>
    <name evidence="3" type="ORF">ACET3X_004541</name>
</gene>
<evidence type="ECO:0000313" key="4">
    <source>
        <dbReference type="Proteomes" id="UP001578633"/>
    </source>
</evidence>
<feature type="compositionally biased region" description="Polar residues" evidence="1">
    <location>
        <begin position="1"/>
        <end position="16"/>
    </location>
</feature>